<evidence type="ECO:0000256" key="2">
    <source>
        <dbReference type="ARBA" id="ARBA00022801"/>
    </source>
</evidence>
<evidence type="ECO:0000256" key="7">
    <source>
        <dbReference type="ARBA" id="ARBA00034808"/>
    </source>
</evidence>
<evidence type="ECO:0000256" key="9">
    <source>
        <dbReference type="PROSITE-ProRule" id="PRU00560"/>
    </source>
</evidence>
<dbReference type="Proteomes" id="UP001458946">
    <property type="component" value="Unassembled WGS sequence"/>
</dbReference>
<dbReference type="InterPro" id="IPR014016">
    <property type="entry name" value="UvrD-like_ATP-bd"/>
</dbReference>
<organism evidence="11 12">
    <name type="scientific">Deinococcus xinjiangensis</name>
    <dbReference type="NCBI Taxonomy" id="457454"/>
    <lineage>
        <taxon>Bacteria</taxon>
        <taxon>Thermotogati</taxon>
        <taxon>Deinococcota</taxon>
        <taxon>Deinococci</taxon>
        <taxon>Deinococcales</taxon>
        <taxon>Deinococcaceae</taxon>
        <taxon>Deinococcus</taxon>
    </lineage>
</organism>
<keyword evidence="2 9" id="KW-0378">Hydrolase</keyword>
<evidence type="ECO:0000256" key="4">
    <source>
        <dbReference type="ARBA" id="ARBA00022840"/>
    </source>
</evidence>
<evidence type="ECO:0000313" key="11">
    <source>
        <dbReference type="EMBL" id="GAA5504017.1"/>
    </source>
</evidence>
<dbReference type="InterPro" id="IPR027417">
    <property type="entry name" value="P-loop_NTPase"/>
</dbReference>
<evidence type="ECO:0000259" key="10">
    <source>
        <dbReference type="PROSITE" id="PS51198"/>
    </source>
</evidence>
<keyword evidence="1 9" id="KW-0547">Nucleotide-binding</keyword>
<dbReference type="EMBL" id="BAABRN010000081">
    <property type="protein sequence ID" value="GAA5504017.1"/>
    <property type="molecule type" value="Genomic_DNA"/>
</dbReference>
<keyword evidence="4 9" id="KW-0067">ATP-binding</keyword>
<dbReference type="GO" id="GO:0004386">
    <property type="term" value="F:helicase activity"/>
    <property type="evidence" value="ECO:0007669"/>
    <property type="project" value="UniProtKB-KW"/>
</dbReference>
<proteinExistence type="predicted"/>
<comment type="catalytic activity">
    <reaction evidence="6">
        <text>Couples ATP hydrolysis with the unwinding of duplex DNA by translocating in the 3'-5' direction.</text>
        <dbReference type="EC" id="5.6.2.4"/>
    </reaction>
</comment>
<gene>
    <name evidence="11" type="primary">rep_3</name>
    <name evidence="11" type="ORF">Dxin01_03785</name>
</gene>
<dbReference type="PANTHER" id="PTHR11070">
    <property type="entry name" value="UVRD / RECB / PCRA DNA HELICASE FAMILY MEMBER"/>
    <property type="match status" value="1"/>
</dbReference>
<reference evidence="11 12" key="1">
    <citation type="submission" date="2024-02" db="EMBL/GenBank/DDBJ databases">
        <title>Deinococcus xinjiangensis NBRC 107630.</title>
        <authorList>
            <person name="Ichikawa N."/>
            <person name="Katano-Makiyama Y."/>
            <person name="Hidaka K."/>
        </authorList>
    </citation>
    <scope>NUCLEOTIDE SEQUENCE [LARGE SCALE GENOMIC DNA]</scope>
    <source>
        <strain evidence="11 12">NBRC 107630</strain>
    </source>
</reference>
<feature type="binding site" evidence="9">
    <location>
        <begin position="49"/>
        <end position="56"/>
    </location>
    <ligand>
        <name>ATP</name>
        <dbReference type="ChEBI" id="CHEBI:30616"/>
    </ligand>
</feature>
<dbReference type="InterPro" id="IPR000212">
    <property type="entry name" value="DNA_helicase_UvrD/REP"/>
</dbReference>
<dbReference type="SUPFAM" id="SSF52540">
    <property type="entry name" value="P-loop containing nucleoside triphosphate hydrolases"/>
    <property type="match status" value="1"/>
</dbReference>
<keyword evidence="12" id="KW-1185">Reference proteome</keyword>
<evidence type="ECO:0000256" key="3">
    <source>
        <dbReference type="ARBA" id="ARBA00022806"/>
    </source>
</evidence>
<dbReference type="PROSITE" id="PS51198">
    <property type="entry name" value="UVRD_HELICASE_ATP_BIND"/>
    <property type="match status" value="1"/>
</dbReference>
<dbReference type="Pfam" id="PF00580">
    <property type="entry name" value="UvrD-helicase"/>
    <property type="match status" value="1"/>
</dbReference>
<comment type="caution">
    <text evidence="11">The sequence shown here is derived from an EMBL/GenBank/DDBJ whole genome shotgun (WGS) entry which is preliminary data.</text>
</comment>
<name>A0ABP9VFL7_9DEIO</name>
<dbReference type="Gene3D" id="3.40.50.300">
    <property type="entry name" value="P-loop containing nucleotide triphosphate hydrolases"/>
    <property type="match status" value="2"/>
</dbReference>
<evidence type="ECO:0000256" key="8">
    <source>
        <dbReference type="ARBA" id="ARBA00048988"/>
    </source>
</evidence>
<keyword evidence="5" id="KW-0413">Isomerase</keyword>
<dbReference type="RefSeq" id="WP_353543982.1">
    <property type="nucleotide sequence ID" value="NZ_BAABRN010000081.1"/>
</dbReference>
<evidence type="ECO:0000256" key="5">
    <source>
        <dbReference type="ARBA" id="ARBA00023235"/>
    </source>
</evidence>
<dbReference type="EC" id="5.6.2.4" evidence="7"/>
<evidence type="ECO:0000256" key="6">
    <source>
        <dbReference type="ARBA" id="ARBA00034617"/>
    </source>
</evidence>
<dbReference type="PANTHER" id="PTHR11070:SF2">
    <property type="entry name" value="ATP-DEPENDENT DNA HELICASE SRS2"/>
    <property type="match status" value="1"/>
</dbReference>
<accession>A0ABP9VFL7</accession>
<dbReference type="InterPro" id="IPR014017">
    <property type="entry name" value="DNA_helicase_UvrD-like_C"/>
</dbReference>
<protein>
    <recommendedName>
        <fullName evidence="7">DNA 3'-5' helicase</fullName>
        <ecNumber evidence="7">5.6.2.4</ecNumber>
    </recommendedName>
</protein>
<evidence type="ECO:0000313" key="12">
    <source>
        <dbReference type="Proteomes" id="UP001458946"/>
    </source>
</evidence>
<comment type="catalytic activity">
    <reaction evidence="8">
        <text>ATP + H2O = ADP + phosphate + H(+)</text>
        <dbReference type="Rhea" id="RHEA:13065"/>
        <dbReference type="ChEBI" id="CHEBI:15377"/>
        <dbReference type="ChEBI" id="CHEBI:15378"/>
        <dbReference type="ChEBI" id="CHEBI:30616"/>
        <dbReference type="ChEBI" id="CHEBI:43474"/>
        <dbReference type="ChEBI" id="CHEBI:456216"/>
        <dbReference type="EC" id="5.6.2.4"/>
    </reaction>
</comment>
<feature type="domain" description="UvrD-like helicase ATP-binding" evidence="10">
    <location>
        <begin position="28"/>
        <end position="296"/>
    </location>
</feature>
<keyword evidence="3 9" id="KW-0347">Helicase</keyword>
<sequence length="535" mass="59118">MNTAYTLAQQTVAPLVFEQVAGTLATFTEEQAAVVEAFLGTDRNLIVKSTAGSGKSTLLKVLATIAPRSPDNAGRMGVFAFNSSIAKELEAKLPRDLIISTFHAFGRKLIERHSSKPIKLVRFKKRNIAQAYLKGLDETMATKAHIAGLVTLAEQMMIYLLPPTQESIDQLCAELELKFAPEIDVLAAVAHVSAVSLTQYEQQGWIDYLDMLYIPLKKGYGKGSLKLMLVDEAQDFSKLQHKLVRHLLAQGGRVVYVGDPAQAIYLFTGADARGLDQAERFFNAMVLHLTYTFRCPKSHVKLAQQFSEHIRTPELDLKGEAWKEGEVKHLTTEALKDELTSGDLVLSRTNAPIIQLALALLRKHKDVHILGVDLKDELGRYFEKTFPQPFVQADIEGRLMAAYDRMLEERFERGENGKVLERGAERDADMLSSVGAIALRACAEKTGACGVNDLIKVLGELLKGGENAINLCTVHKAKGLEADRVAILHPEHLIMPNGNPEEEQAVSFVAYTRGKKVLMLASDHQEEVEGEEFTA</sequence>
<evidence type="ECO:0000256" key="1">
    <source>
        <dbReference type="ARBA" id="ARBA00022741"/>
    </source>
</evidence>
<dbReference type="Pfam" id="PF13361">
    <property type="entry name" value="UvrD_C"/>
    <property type="match status" value="1"/>
</dbReference>